<protein>
    <recommendedName>
        <fullName evidence="4">Type II secretion system protein K</fullName>
    </recommendedName>
</protein>
<keyword evidence="1" id="KW-1133">Transmembrane helix</keyword>
<proteinExistence type="predicted"/>
<gene>
    <name evidence="2" type="ORF">GM661_03760</name>
</gene>
<keyword evidence="1" id="KW-0472">Membrane</keyword>
<evidence type="ECO:0000313" key="2">
    <source>
        <dbReference type="EMBL" id="QTL97153.1"/>
    </source>
</evidence>
<feature type="transmembrane region" description="Helical" evidence="1">
    <location>
        <begin position="12"/>
        <end position="30"/>
    </location>
</feature>
<accession>A0A8A7K5V2</accession>
<evidence type="ECO:0008006" key="4">
    <source>
        <dbReference type="Google" id="ProtNLM"/>
    </source>
</evidence>
<dbReference type="EMBL" id="CP046640">
    <property type="protein sequence ID" value="QTL97153.1"/>
    <property type="molecule type" value="Genomic_DNA"/>
</dbReference>
<evidence type="ECO:0000313" key="3">
    <source>
        <dbReference type="Proteomes" id="UP000665020"/>
    </source>
</evidence>
<name>A0A8A7K5V2_9FIRM</name>
<dbReference type="Proteomes" id="UP000665020">
    <property type="component" value="Chromosome"/>
</dbReference>
<reference evidence="2" key="1">
    <citation type="submission" date="2019-12" db="EMBL/GenBank/DDBJ databases">
        <authorList>
            <person name="zhang j."/>
            <person name="sun C.M."/>
        </authorList>
    </citation>
    <scope>NUCLEOTIDE SEQUENCE</scope>
    <source>
        <strain evidence="2">NS-1</strain>
    </source>
</reference>
<dbReference type="AlphaFoldDB" id="A0A8A7K5V2"/>
<keyword evidence="1" id="KW-0812">Transmembrane</keyword>
<keyword evidence="3" id="KW-1185">Reference proteome</keyword>
<dbReference type="RefSeq" id="WP_230868805.1">
    <property type="nucleotide sequence ID" value="NZ_CP046640.1"/>
</dbReference>
<dbReference type="KEGG" id="ifn:GM661_03760"/>
<evidence type="ECO:0000256" key="1">
    <source>
        <dbReference type="SAM" id="Phobius"/>
    </source>
</evidence>
<sequence>MSIIKNEEGYTLIIVIWAVVILSFIFINLVDEISLDRHLAEYEIGEKKIRQVEISALNMAINKLRQDETTTYDGPDDEWVEGILTEINDINCQVMITDYGSKININFIDIDLLTELPWWNEEISEVLDEGLISDPVLLKDVLGDNYKSFISSFTTLGKFNINNDSLAGLTKFLSFYGLSEDVINTIENNLKKFRKEKKSFQNIEDLPIKIKGIDYTTIEKIANQFILEGRININLVSEEVLDTLKTVLGLNEKTSEELITYRNSETIDDLGVLKDLISEEDYKKIKPYLTTSSSFFVINIKLTDMADNILRETEVVIEREYPEEDESQVEIIKYLK</sequence>
<organism evidence="2 3">
    <name type="scientific">Iocasia fonsfrigidae</name>
    <dbReference type="NCBI Taxonomy" id="2682810"/>
    <lineage>
        <taxon>Bacteria</taxon>
        <taxon>Bacillati</taxon>
        <taxon>Bacillota</taxon>
        <taxon>Clostridia</taxon>
        <taxon>Halanaerobiales</taxon>
        <taxon>Halanaerobiaceae</taxon>
        <taxon>Iocasia</taxon>
    </lineage>
</organism>